<evidence type="ECO:0000313" key="5">
    <source>
        <dbReference type="Proteomes" id="UP000796880"/>
    </source>
</evidence>
<dbReference type="AlphaFoldDB" id="A0A8K0HS48"/>
<evidence type="ECO:0000256" key="3">
    <source>
        <dbReference type="ARBA" id="ARBA00023315"/>
    </source>
</evidence>
<keyword evidence="5" id="KW-1185">Reference proteome</keyword>
<dbReference type="Pfam" id="PF02458">
    <property type="entry name" value="Transferase"/>
    <property type="match status" value="1"/>
</dbReference>
<name>A0A8K0HS48_9ROSA</name>
<comment type="caution">
    <text evidence="4">The sequence shown here is derived from an EMBL/GenBank/DDBJ whole genome shotgun (WGS) entry which is preliminary data.</text>
</comment>
<evidence type="ECO:0000256" key="2">
    <source>
        <dbReference type="ARBA" id="ARBA00022679"/>
    </source>
</evidence>
<dbReference type="EMBL" id="VOIH02000001">
    <property type="protein sequence ID" value="KAF3457404.1"/>
    <property type="molecule type" value="Genomic_DNA"/>
</dbReference>
<dbReference type="InterPro" id="IPR023213">
    <property type="entry name" value="CAT-like_dom_sf"/>
</dbReference>
<evidence type="ECO:0000313" key="4">
    <source>
        <dbReference type="EMBL" id="KAF3457404.1"/>
    </source>
</evidence>
<dbReference type="Gene3D" id="3.30.559.10">
    <property type="entry name" value="Chloramphenicol acetyltransferase-like domain"/>
    <property type="match status" value="2"/>
</dbReference>
<accession>A0A8K0HS48</accession>
<dbReference type="Proteomes" id="UP000796880">
    <property type="component" value="Unassembled WGS sequence"/>
</dbReference>
<comment type="similarity">
    <text evidence="1">Belongs to the plant acyltransferase family.</text>
</comment>
<dbReference type="PANTHER" id="PTHR31623:SF17">
    <property type="entry name" value="F21J9.9"/>
    <property type="match status" value="1"/>
</dbReference>
<sequence length="440" mass="50073">MANIIDLQVIFKGNIKPSAPTPDHRRQYHLSYLDQIKPSFFMPLILFYAKEPHSNLSRQQYCDQIIRKSLSEVLTHFYPLAGRIKSKLYVDCNDEGAYYVEAEARCQLLDILHNPNAHDMNRFLPLDLCDVKDLPLMVQVTFFDCGGMAVGVGLNHEIGDALSLVIFLNTWSKLSQGQTNFKTPIFGTAKLFPPKDVSCLPVNRFRNENSNNIVTKRFVFDAANIEALINKYSVDNVRPPTRFEALTAFISNRLVASKHKGPEGRTYSLWTPVNIRTRTEPKISENYFGNISASAISMPSLETNKNDGIYHNIISPMRDAVKQINNEFVKKLQQTDEYLNLITQQHTKRIKGEITLLMFTSLCRFPIYEINFGWGTPVFAAPTRMTYSDKIVFFDTKSGDGIEAWINLKGEDMAKFEADEDVLCMFPRCQLPSNVADVVP</sequence>
<keyword evidence="3" id="KW-0012">Acyltransferase</keyword>
<protein>
    <recommendedName>
        <fullName evidence="6">Transferase, Chloramphenicol acetyltransferase-like domain protein</fullName>
    </recommendedName>
</protein>
<proteinExistence type="inferred from homology"/>
<evidence type="ECO:0008006" key="6">
    <source>
        <dbReference type="Google" id="ProtNLM"/>
    </source>
</evidence>
<evidence type="ECO:0000256" key="1">
    <source>
        <dbReference type="ARBA" id="ARBA00009861"/>
    </source>
</evidence>
<dbReference type="PANTHER" id="PTHR31623">
    <property type="entry name" value="F21J9.9"/>
    <property type="match status" value="1"/>
</dbReference>
<keyword evidence="2" id="KW-0808">Transferase</keyword>
<gene>
    <name evidence="4" type="ORF">FNV43_RR02061</name>
</gene>
<reference evidence="4" key="1">
    <citation type="submission" date="2020-03" db="EMBL/GenBank/DDBJ databases">
        <title>A high-quality chromosome-level genome assembly of a woody plant with both climbing and erect habits, Rhamnella rubrinervis.</title>
        <authorList>
            <person name="Lu Z."/>
            <person name="Yang Y."/>
            <person name="Zhu X."/>
            <person name="Sun Y."/>
        </authorList>
    </citation>
    <scope>NUCLEOTIDE SEQUENCE</scope>
    <source>
        <strain evidence="4">BYM</strain>
        <tissue evidence="4">Leaf</tissue>
    </source>
</reference>
<dbReference type="OrthoDB" id="1932220at2759"/>
<organism evidence="4 5">
    <name type="scientific">Rhamnella rubrinervis</name>
    <dbReference type="NCBI Taxonomy" id="2594499"/>
    <lineage>
        <taxon>Eukaryota</taxon>
        <taxon>Viridiplantae</taxon>
        <taxon>Streptophyta</taxon>
        <taxon>Embryophyta</taxon>
        <taxon>Tracheophyta</taxon>
        <taxon>Spermatophyta</taxon>
        <taxon>Magnoliopsida</taxon>
        <taxon>eudicotyledons</taxon>
        <taxon>Gunneridae</taxon>
        <taxon>Pentapetalae</taxon>
        <taxon>rosids</taxon>
        <taxon>fabids</taxon>
        <taxon>Rosales</taxon>
        <taxon>Rhamnaceae</taxon>
        <taxon>rhamnoid group</taxon>
        <taxon>Rhamneae</taxon>
        <taxon>Rhamnella</taxon>
    </lineage>
</organism>
<dbReference type="GO" id="GO:0016746">
    <property type="term" value="F:acyltransferase activity"/>
    <property type="evidence" value="ECO:0007669"/>
    <property type="project" value="UniProtKB-KW"/>
</dbReference>